<keyword evidence="3" id="KW-1185">Reference proteome</keyword>
<evidence type="ECO:0000256" key="1">
    <source>
        <dbReference type="SAM" id="Phobius"/>
    </source>
</evidence>
<protein>
    <submittedName>
        <fullName evidence="2">Uncharacterized protein</fullName>
    </submittedName>
</protein>
<dbReference type="EMBL" id="FZPH01000007">
    <property type="protein sequence ID" value="SNT49092.1"/>
    <property type="molecule type" value="Genomic_DNA"/>
</dbReference>
<keyword evidence="1" id="KW-1133">Transmembrane helix</keyword>
<accession>A0A239N3R9</accession>
<keyword evidence="1" id="KW-0812">Transmembrane</keyword>
<evidence type="ECO:0000313" key="3">
    <source>
        <dbReference type="Proteomes" id="UP000198362"/>
    </source>
</evidence>
<dbReference type="Proteomes" id="UP000198362">
    <property type="component" value="Unassembled WGS sequence"/>
</dbReference>
<keyword evidence="1" id="KW-0472">Membrane</keyword>
<reference evidence="2 3" key="1">
    <citation type="submission" date="2017-06" db="EMBL/GenBank/DDBJ databases">
        <authorList>
            <person name="Kim H.J."/>
            <person name="Triplett B.A."/>
        </authorList>
    </citation>
    <scope>NUCLEOTIDE SEQUENCE [LARGE SCALE GENOMIC DNA]</scope>
    <source>
        <strain evidence="2 3">CGMCC 4.5593</strain>
    </source>
</reference>
<name>A0A239N3R9_9ACTN</name>
<sequence length="64" mass="6749">MLGMILRRALAVLLLLVALVALAVSRASHYSDDLSDSAKSGIAVGAAVCVLAAVRFWLRKAPEQ</sequence>
<gene>
    <name evidence="2" type="ORF">SAMN05421812_107171</name>
</gene>
<evidence type="ECO:0000313" key="2">
    <source>
        <dbReference type="EMBL" id="SNT49092.1"/>
    </source>
</evidence>
<dbReference type="AlphaFoldDB" id="A0A239N3R9"/>
<proteinExistence type="predicted"/>
<feature type="transmembrane region" description="Helical" evidence="1">
    <location>
        <begin position="37"/>
        <end position="58"/>
    </location>
</feature>
<organism evidence="2 3">
    <name type="scientific">Asanoa hainanensis</name>
    <dbReference type="NCBI Taxonomy" id="560556"/>
    <lineage>
        <taxon>Bacteria</taxon>
        <taxon>Bacillati</taxon>
        <taxon>Actinomycetota</taxon>
        <taxon>Actinomycetes</taxon>
        <taxon>Micromonosporales</taxon>
        <taxon>Micromonosporaceae</taxon>
        <taxon>Asanoa</taxon>
    </lineage>
</organism>